<gene>
    <name evidence="2" type="ORF">GCM10011342_20970</name>
</gene>
<keyword evidence="1" id="KW-0812">Transmembrane</keyword>
<evidence type="ECO:0000256" key="1">
    <source>
        <dbReference type="SAM" id="Phobius"/>
    </source>
</evidence>
<accession>A0A8J2V4R2</accession>
<keyword evidence="1" id="KW-1133">Transmembrane helix</keyword>
<dbReference type="EMBL" id="BMGH01000001">
    <property type="protein sequence ID" value="GGD11957.1"/>
    <property type="molecule type" value="Genomic_DNA"/>
</dbReference>
<protein>
    <submittedName>
        <fullName evidence="2">Uncharacterized protein</fullName>
    </submittedName>
</protein>
<dbReference type="RefSeq" id="WP_188158470.1">
    <property type="nucleotide sequence ID" value="NZ_BMGH01000001.1"/>
</dbReference>
<dbReference type="AlphaFoldDB" id="A0A8J2V4R2"/>
<name>A0A8J2V4R2_9PROT</name>
<proteinExistence type="predicted"/>
<reference evidence="2" key="2">
    <citation type="submission" date="2020-09" db="EMBL/GenBank/DDBJ databases">
        <authorList>
            <person name="Sun Q."/>
            <person name="Zhou Y."/>
        </authorList>
    </citation>
    <scope>NUCLEOTIDE SEQUENCE</scope>
    <source>
        <strain evidence="2">CGMCC 1.12921</strain>
    </source>
</reference>
<keyword evidence="1" id="KW-0472">Membrane</keyword>
<comment type="caution">
    <text evidence="2">The sequence shown here is derived from an EMBL/GenBank/DDBJ whole genome shotgun (WGS) entry which is preliminary data.</text>
</comment>
<keyword evidence="3" id="KW-1185">Reference proteome</keyword>
<evidence type="ECO:0000313" key="3">
    <source>
        <dbReference type="Proteomes" id="UP000613582"/>
    </source>
</evidence>
<organism evidence="2 3">
    <name type="scientific">Aquisalinus flavus</name>
    <dbReference type="NCBI Taxonomy" id="1526572"/>
    <lineage>
        <taxon>Bacteria</taxon>
        <taxon>Pseudomonadati</taxon>
        <taxon>Pseudomonadota</taxon>
        <taxon>Alphaproteobacteria</taxon>
        <taxon>Parvularculales</taxon>
        <taxon>Parvularculaceae</taxon>
        <taxon>Aquisalinus</taxon>
    </lineage>
</organism>
<reference evidence="2" key="1">
    <citation type="journal article" date="2014" name="Int. J. Syst. Evol. Microbiol.">
        <title>Complete genome sequence of Corynebacterium casei LMG S-19264T (=DSM 44701T), isolated from a smear-ripened cheese.</title>
        <authorList>
            <consortium name="US DOE Joint Genome Institute (JGI-PGF)"/>
            <person name="Walter F."/>
            <person name="Albersmeier A."/>
            <person name="Kalinowski J."/>
            <person name="Ruckert C."/>
        </authorList>
    </citation>
    <scope>NUCLEOTIDE SEQUENCE</scope>
    <source>
        <strain evidence="2">CGMCC 1.12921</strain>
    </source>
</reference>
<sequence>MGIFRLLSWIFVAIGLMLVGADIVSWLETGEITIRTTAEVMNLVGIGVSADVGDGAAAKVANFILNVPLWALIGGIGIIMTLIFRPLD</sequence>
<dbReference type="Proteomes" id="UP000613582">
    <property type="component" value="Unassembled WGS sequence"/>
</dbReference>
<feature type="transmembrane region" description="Helical" evidence="1">
    <location>
        <begin position="63"/>
        <end position="84"/>
    </location>
</feature>
<evidence type="ECO:0000313" key="2">
    <source>
        <dbReference type="EMBL" id="GGD11957.1"/>
    </source>
</evidence>